<sequence length="99" mass="10806">MSIDRTQSIKPVNQVQPRDSGDTVKIKRKEGAEQQNGVTGTQVKLSDAQSKLMQPSSQDIDVQRVETLKQAIRDGSLKMNVGKIADAIIKNARDLTSGD</sequence>
<dbReference type="InterPro" id="IPR035890">
    <property type="entry name" value="Anti-sigma-28_factor_FlgM_sf"/>
</dbReference>
<name>A0A375A8M9_9GAMM</name>
<comment type="similarity">
    <text evidence="1">Belongs to the FlgM family.</text>
</comment>
<dbReference type="Pfam" id="PF04316">
    <property type="entry name" value="FlgM"/>
    <property type="match status" value="1"/>
</dbReference>
<evidence type="ECO:0000259" key="10">
    <source>
        <dbReference type="Pfam" id="PF04316"/>
    </source>
</evidence>
<reference evidence="11 12" key="1">
    <citation type="submission" date="2016-09" db="EMBL/GenBank/DDBJ databases">
        <authorList>
            <person name="Reverchon S."/>
            <person name="Nasser W."/>
            <person name="Leonard S."/>
            <person name="Brochier C."/>
            <person name="Duprey A."/>
        </authorList>
    </citation>
    <scope>NUCLEOTIDE SEQUENCE [LARGE SCALE GENOMIC DNA]</scope>
    <source>
        <strain evidence="11 12">174/2</strain>
    </source>
</reference>
<keyword evidence="11" id="KW-0282">Flagellum</keyword>
<dbReference type="KEGG" id="daq:DAQ1742_01442"/>
<keyword evidence="11" id="KW-0969">Cilium</keyword>
<evidence type="ECO:0000256" key="5">
    <source>
        <dbReference type="ARBA" id="ARBA00023015"/>
    </source>
</evidence>
<keyword evidence="3" id="KW-0678">Repressor</keyword>
<keyword evidence="12" id="KW-1185">Reference proteome</keyword>
<evidence type="ECO:0000313" key="11">
    <source>
        <dbReference type="EMBL" id="SLM62424.1"/>
    </source>
</evidence>
<dbReference type="Proteomes" id="UP000294820">
    <property type="component" value="Chromosome 1"/>
</dbReference>
<keyword evidence="5" id="KW-0805">Transcription regulation</keyword>
<dbReference type="InterPro" id="IPR031316">
    <property type="entry name" value="FlgM_C"/>
</dbReference>
<keyword evidence="6" id="KW-0804">Transcription</keyword>
<keyword evidence="4" id="KW-1005">Bacterial flagellum biogenesis</keyword>
<dbReference type="InterPro" id="IPR007412">
    <property type="entry name" value="FlgM"/>
</dbReference>
<evidence type="ECO:0000256" key="6">
    <source>
        <dbReference type="ARBA" id="ARBA00023163"/>
    </source>
</evidence>
<evidence type="ECO:0000256" key="3">
    <source>
        <dbReference type="ARBA" id="ARBA00022491"/>
    </source>
</evidence>
<dbReference type="GO" id="GO:0044781">
    <property type="term" value="P:bacterial-type flagellum organization"/>
    <property type="evidence" value="ECO:0007669"/>
    <property type="project" value="UniProtKB-KW"/>
</dbReference>
<evidence type="ECO:0000256" key="7">
    <source>
        <dbReference type="ARBA" id="ARBA00024739"/>
    </source>
</evidence>
<dbReference type="AlphaFoldDB" id="A0A375A8M9"/>
<dbReference type="SUPFAM" id="SSF101498">
    <property type="entry name" value="Anti-sigma factor FlgM"/>
    <property type="match status" value="1"/>
</dbReference>
<evidence type="ECO:0000313" key="12">
    <source>
        <dbReference type="Proteomes" id="UP000294820"/>
    </source>
</evidence>
<comment type="function">
    <text evidence="7">Responsible for the coupling of flagellin expression to flagellar assembly by preventing expression of the flagellin genes when a component of the middle class of proteins is defective. It negatively regulates flagellar genes by inhibiting the activity of FliA by directly binding to FliA.</text>
</comment>
<accession>A0A375A8M9</accession>
<feature type="region of interest" description="Disordered" evidence="9">
    <location>
        <begin position="1"/>
        <end position="23"/>
    </location>
</feature>
<keyword evidence="11" id="KW-0966">Cell projection</keyword>
<feature type="compositionally biased region" description="Polar residues" evidence="9">
    <location>
        <begin position="1"/>
        <end position="17"/>
    </location>
</feature>
<dbReference type="GO" id="GO:0045892">
    <property type="term" value="P:negative regulation of DNA-templated transcription"/>
    <property type="evidence" value="ECO:0007669"/>
    <property type="project" value="InterPro"/>
</dbReference>
<dbReference type="EMBL" id="LT615367">
    <property type="protein sequence ID" value="SLM62424.1"/>
    <property type="molecule type" value="Genomic_DNA"/>
</dbReference>
<organism evidence="11 12">
    <name type="scientific">Dickeya aquatica</name>
    <dbReference type="NCBI Taxonomy" id="1401087"/>
    <lineage>
        <taxon>Bacteria</taxon>
        <taxon>Pseudomonadati</taxon>
        <taxon>Pseudomonadota</taxon>
        <taxon>Gammaproteobacteria</taxon>
        <taxon>Enterobacterales</taxon>
        <taxon>Pectobacteriaceae</taxon>
        <taxon>Dickeya</taxon>
    </lineage>
</organism>
<dbReference type="RefSeq" id="WP_035343002.1">
    <property type="nucleotide sequence ID" value="NZ_LT615367.1"/>
</dbReference>
<dbReference type="NCBIfam" id="TIGR03824">
    <property type="entry name" value="FlgM_jcvi"/>
    <property type="match status" value="1"/>
</dbReference>
<evidence type="ECO:0000256" key="2">
    <source>
        <dbReference type="ARBA" id="ARBA00017823"/>
    </source>
</evidence>
<evidence type="ECO:0000256" key="9">
    <source>
        <dbReference type="SAM" id="MobiDB-lite"/>
    </source>
</evidence>
<evidence type="ECO:0000256" key="1">
    <source>
        <dbReference type="ARBA" id="ARBA00005322"/>
    </source>
</evidence>
<feature type="domain" description="Anti-sigma-28 factor FlgM C-terminal" evidence="10">
    <location>
        <begin position="42"/>
        <end position="89"/>
    </location>
</feature>
<evidence type="ECO:0000256" key="4">
    <source>
        <dbReference type="ARBA" id="ARBA00022795"/>
    </source>
</evidence>
<gene>
    <name evidence="11" type="primary">flgM</name>
    <name evidence="11" type="ORF">DAQ1742_01442</name>
</gene>
<evidence type="ECO:0000256" key="8">
    <source>
        <dbReference type="ARBA" id="ARBA00030117"/>
    </source>
</evidence>
<proteinExistence type="inferred from homology"/>
<protein>
    <recommendedName>
        <fullName evidence="2">Negative regulator of flagellin synthesis</fullName>
    </recommendedName>
    <alternativeName>
        <fullName evidence="8">Anti-sigma-28 factor</fullName>
    </alternativeName>
</protein>